<evidence type="ECO:0000259" key="1">
    <source>
        <dbReference type="Pfam" id="PF13191"/>
    </source>
</evidence>
<accession>A0A842YRN6</accession>
<keyword evidence="2" id="KW-0067">ATP-binding</keyword>
<dbReference type="RefSeq" id="WP_192962479.1">
    <property type="nucleotide sequence ID" value="NZ_QKOF01000007.1"/>
</dbReference>
<dbReference type="GO" id="GO:0005524">
    <property type="term" value="F:ATP binding"/>
    <property type="evidence" value="ECO:0007669"/>
    <property type="project" value="UniProtKB-KW"/>
</dbReference>
<dbReference type="AlphaFoldDB" id="A0A842YRN6"/>
<dbReference type="EMBL" id="QKOF01000007">
    <property type="protein sequence ID" value="MBE2900764.1"/>
    <property type="molecule type" value="Genomic_DNA"/>
</dbReference>
<organism evidence="2 3">
    <name type="scientific">Methanothermobacter thermautotrophicus</name>
    <name type="common">Methanobacterium thermoformicicum</name>
    <dbReference type="NCBI Taxonomy" id="145262"/>
    <lineage>
        <taxon>Archaea</taxon>
        <taxon>Methanobacteriati</taxon>
        <taxon>Methanobacteriota</taxon>
        <taxon>Methanomada group</taxon>
        <taxon>Methanobacteria</taxon>
        <taxon>Methanobacteriales</taxon>
        <taxon>Methanobacteriaceae</taxon>
        <taxon>Methanothermobacter</taxon>
    </lineage>
</organism>
<feature type="domain" description="Orc1-like AAA ATPase" evidence="1">
    <location>
        <begin position="12"/>
        <end position="107"/>
    </location>
</feature>
<proteinExistence type="predicted"/>
<sequence length="286" mass="32390">MPIISLNRTDVFFGRERELVRIRECLNDPGFVIVTGMRGSGKTAILRKLHGENPSRTTLIDMRCADIREVHEGIPDFRRIMALARTVEWNILIDSMPPEPSAFREAWKMSSMYSMGCAVSTTYSRHLLDLIEEGIPELAIVNIPPLRDRETENYIRMKAPKFRATAAGLDYIYRLTEGLPLFIDSFLNVLSDGVIYGPALLEENFTAKFQQIAFPWMVELSQLSPVEKRILSDLCDAPIPEGAVGDEEIEGLELRGLVELRGGEWHLTSKLLLRVLTELRKQVGCL</sequence>
<reference evidence="2" key="1">
    <citation type="submission" date="2018-06" db="EMBL/GenBank/DDBJ databases">
        <title>Draft genome sequence of Methanothermobacter thermautotrophicus Strain WHS, a thermophilic, hydrogenotrophic methanogen isolated from Washburn Hot Springs in Yellowstone National Park, USA.</title>
        <authorList>
            <person name="Mckay L.J."/>
            <person name="Klingelsmith K."/>
            <person name="Inskeep W.P."/>
            <person name="Fields M.W."/>
        </authorList>
    </citation>
    <scope>NUCLEOTIDE SEQUENCE</scope>
    <source>
        <strain evidence="2">WHS</strain>
    </source>
</reference>
<name>A0A842YRN6_METTF</name>
<dbReference type="InterPro" id="IPR041664">
    <property type="entry name" value="AAA_16"/>
</dbReference>
<evidence type="ECO:0000313" key="2">
    <source>
        <dbReference type="EMBL" id="MBE2900764.1"/>
    </source>
</evidence>
<protein>
    <submittedName>
        <fullName evidence="2">ATP-binding protein</fullName>
    </submittedName>
</protein>
<gene>
    <name evidence="2" type="ORF">DNK57_08190</name>
</gene>
<evidence type="ECO:0000313" key="3">
    <source>
        <dbReference type="Proteomes" id="UP000646659"/>
    </source>
</evidence>
<dbReference type="Gene3D" id="3.40.50.300">
    <property type="entry name" value="P-loop containing nucleotide triphosphate hydrolases"/>
    <property type="match status" value="1"/>
</dbReference>
<dbReference type="Proteomes" id="UP000646659">
    <property type="component" value="Unassembled WGS sequence"/>
</dbReference>
<dbReference type="InterPro" id="IPR027417">
    <property type="entry name" value="P-loop_NTPase"/>
</dbReference>
<dbReference type="OrthoDB" id="81982at2157"/>
<dbReference type="SUPFAM" id="SSF52540">
    <property type="entry name" value="P-loop containing nucleoside triphosphate hydrolases"/>
    <property type="match status" value="1"/>
</dbReference>
<comment type="caution">
    <text evidence="2">The sequence shown here is derived from an EMBL/GenBank/DDBJ whole genome shotgun (WGS) entry which is preliminary data.</text>
</comment>
<dbReference type="Pfam" id="PF13191">
    <property type="entry name" value="AAA_16"/>
    <property type="match status" value="1"/>
</dbReference>
<keyword evidence="2" id="KW-0547">Nucleotide-binding</keyword>